<evidence type="ECO:0000259" key="2">
    <source>
        <dbReference type="Pfam" id="PF24693"/>
    </source>
</evidence>
<name>A0A918U370_9ACTN</name>
<comment type="caution">
    <text evidence="3">The sequence shown here is derived from an EMBL/GenBank/DDBJ whole genome shotgun (WGS) entry which is preliminary data.</text>
</comment>
<feature type="domain" description="DUF7660" evidence="2">
    <location>
        <begin position="27"/>
        <end position="99"/>
    </location>
</feature>
<reference evidence="3" key="1">
    <citation type="journal article" date="2014" name="Int. J. Syst. Evol. Microbiol.">
        <title>Complete genome sequence of Corynebacterium casei LMG S-19264T (=DSM 44701T), isolated from a smear-ripened cheese.</title>
        <authorList>
            <consortium name="US DOE Joint Genome Institute (JGI-PGF)"/>
            <person name="Walter F."/>
            <person name="Albersmeier A."/>
            <person name="Kalinowski J."/>
            <person name="Ruckert C."/>
        </authorList>
    </citation>
    <scope>NUCLEOTIDE SEQUENCE</scope>
    <source>
        <strain evidence="3">JCM 4956</strain>
    </source>
</reference>
<dbReference type="Proteomes" id="UP000645555">
    <property type="component" value="Unassembled WGS sequence"/>
</dbReference>
<protein>
    <recommendedName>
        <fullName evidence="2">DUF7660 domain-containing protein</fullName>
    </recommendedName>
</protein>
<evidence type="ECO:0000313" key="4">
    <source>
        <dbReference type="Proteomes" id="UP000645555"/>
    </source>
</evidence>
<dbReference type="EMBL" id="BMWD01000025">
    <property type="protein sequence ID" value="GGX84268.1"/>
    <property type="molecule type" value="Genomic_DNA"/>
</dbReference>
<evidence type="ECO:0000256" key="1">
    <source>
        <dbReference type="SAM" id="MobiDB-lite"/>
    </source>
</evidence>
<feature type="region of interest" description="Disordered" evidence="1">
    <location>
        <begin position="1"/>
        <end position="25"/>
    </location>
</feature>
<gene>
    <name evidence="3" type="ORF">GCM10010515_59810</name>
</gene>
<dbReference type="RefSeq" id="WP_190038708.1">
    <property type="nucleotide sequence ID" value="NZ_BMWD01000025.1"/>
</dbReference>
<sequence>MEERRTSEGGARYFQSISPTPDDEVRSRDELVSFVEGLREDYLRRGHEWENQTLDSFLEALAAWVHASPGWYQNFGKEPPESGDWTFLARALQAATVYE</sequence>
<dbReference type="InterPro" id="IPR056077">
    <property type="entry name" value="DUF7660"/>
</dbReference>
<keyword evidence="4" id="KW-1185">Reference proteome</keyword>
<proteinExistence type="predicted"/>
<reference evidence="3" key="2">
    <citation type="submission" date="2020-09" db="EMBL/GenBank/DDBJ databases">
        <authorList>
            <person name="Sun Q."/>
            <person name="Ohkuma M."/>
        </authorList>
    </citation>
    <scope>NUCLEOTIDE SEQUENCE</scope>
    <source>
        <strain evidence="3">JCM 4956</strain>
    </source>
</reference>
<organism evidence="3 4">
    <name type="scientific">Streptomyces fructofermentans</name>
    <dbReference type="NCBI Taxonomy" id="152141"/>
    <lineage>
        <taxon>Bacteria</taxon>
        <taxon>Bacillati</taxon>
        <taxon>Actinomycetota</taxon>
        <taxon>Actinomycetes</taxon>
        <taxon>Kitasatosporales</taxon>
        <taxon>Streptomycetaceae</taxon>
        <taxon>Streptomyces</taxon>
    </lineage>
</organism>
<accession>A0A918U370</accession>
<evidence type="ECO:0000313" key="3">
    <source>
        <dbReference type="EMBL" id="GGX84268.1"/>
    </source>
</evidence>
<dbReference type="Pfam" id="PF24693">
    <property type="entry name" value="DUF7660"/>
    <property type="match status" value="1"/>
</dbReference>
<dbReference type="AlphaFoldDB" id="A0A918U370"/>